<keyword evidence="3" id="KW-1133">Transmembrane helix</keyword>
<feature type="region of interest" description="Disordered" evidence="2">
    <location>
        <begin position="123"/>
        <end position="185"/>
    </location>
</feature>
<keyword evidence="3" id="KW-0472">Membrane</keyword>
<dbReference type="GeneID" id="75912287"/>
<organism evidence="4 5">
    <name type="scientific">Umbelopsis ramanniana AG</name>
    <dbReference type="NCBI Taxonomy" id="1314678"/>
    <lineage>
        <taxon>Eukaryota</taxon>
        <taxon>Fungi</taxon>
        <taxon>Fungi incertae sedis</taxon>
        <taxon>Mucoromycota</taxon>
        <taxon>Mucoromycotina</taxon>
        <taxon>Umbelopsidomycetes</taxon>
        <taxon>Umbelopsidales</taxon>
        <taxon>Umbelopsidaceae</taxon>
        <taxon>Umbelopsis</taxon>
    </lineage>
</organism>
<keyword evidence="3" id="KW-0812">Transmembrane</keyword>
<dbReference type="AlphaFoldDB" id="A0AAD5EFN9"/>
<feature type="region of interest" description="Disordered" evidence="2">
    <location>
        <begin position="1"/>
        <end position="20"/>
    </location>
</feature>
<feature type="compositionally biased region" description="Basic and acidic residues" evidence="2">
    <location>
        <begin position="161"/>
        <end position="172"/>
    </location>
</feature>
<evidence type="ECO:0000256" key="3">
    <source>
        <dbReference type="SAM" id="Phobius"/>
    </source>
</evidence>
<evidence type="ECO:0000313" key="4">
    <source>
        <dbReference type="EMBL" id="KAI8582349.1"/>
    </source>
</evidence>
<feature type="transmembrane region" description="Helical" evidence="3">
    <location>
        <begin position="457"/>
        <end position="475"/>
    </location>
</feature>
<reference evidence="4" key="2">
    <citation type="journal article" date="2022" name="Proc. Natl. Acad. Sci. U.S.A.">
        <title>Diploid-dominant life cycles characterize the early evolution of Fungi.</title>
        <authorList>
            <person name="Amses K.R."/>
            <person name="Simmons D.R."/>
            <person name="Longcore J.E."/>
            <person name="Mondo S.J."/>
            <person name="Seto K."/>
            <person name="Jeronimo G.H."/>
            <person name="Bonds A.E."/>
            <person name="Quandt C.A."/>
            <person name="Davis W.J."/>
            <person name="Chang Y."/>
            <person name="Federici B.A."/>
            <person name="Kuo A."/>
            <person name="LaButti K."/>
            <person name="Pangilinan J."/>
            <person name="Andreopoulos W."/>
            <person name="Tritt A."/>
            <person name="Riley R."/>
            <person name="Hundley H."/>
            <person name="Johnson J."/>
            <person name="Lipzen A."/>
            <person name="Barry K."/>
            <person name="Lang B.F."/>
            <person name="Cuomo C.A."/>
            <person name="Buchler N.E."/>
            <person name="Grigoriev I.V."/>
            <person name="Spatafora J.W."/>
            <person name="Stajich J.E."/>
            <person name="James T.Y."/>
        </authorList>
    </citation>
    <scope>NUCLEOTIDE SEQUENCE</scope>
    <source>
        <strain evidence="4">AG</strain>
    </source>
</reference>
<proteinExistence type="predicted"/>
<evidence type="ECO:0000313" key="5">
    <source>
        <dbReference type="Proteomes" id="UP001206595"/>
    </source>
</evidence>
<accession>A0AAD5EFN9</accession>
<name>A0AAD5EFN9_UMBRA</name>
<comment type="caution">
    <text evidence="4">The sequence shown here is derived from an EMBL/GenBank/DDBJ whole genome shotgun (WGS) entry which is preliminary data.</text>
</comment>
<evidence type="ECO:0000256" key="2">
    <source>
        <dbReference type="SAM" id="MobiDB-lite"/>
    </source>
</evidence>
<keyword evidence="5" id="KW-1185">Reference proteome</keyword>
<gene>
    <name evidence="4" type="ORF">K450DRAFT_228558</name>
</gene>
<evidence type="ECO:0000256" key="1">
    <source>
        <dbReference type="SAM" id="Coils"/>
    </source>
</evidence>
<dbReference type="EMBL" id="MU620901">
    <property type="protein sequence ID" value="KAI8582349.1"/>
    <property type="molecule type" value="Genomic_DNA"/>
</dbReference>
<dbReference type="Proteomes" id="UP001206595">
    <property type="component" value="Unassembled WGS sequence"/>
</dbReference>
<sequence>MLSTIMPSPRDSDTYSDSEYTHTSEHYEALLKGFTSIMNLYDSQDSIRLQDWFDLIENQEQENGISLLSEKQKQELAPFCTANADLELAPEDVVSLLKIAAQQRPMEESQGIFAHRRRTSKLLGTLEPRQRRRKESEQLGTLTSESDLESDALVPSQEEITSYHKPETRKSSDSVSQQDTMGLEAYDRQNEALTRRLLEREKELKKLEEEQEDRIAYISQQAQQLEKEIASRKKEIQDYKSREQQASLQIQELETQVSQLEHEQTIQKRDQAITKAQLDEKADELLKLKDVVQLRESELANDHVERETTQKALQTLVQEKESLLQEQQQLEQKLEESKEAFEQVYQIQNENESLKQTIEQMKLELDQLETANQLQVDLPKQQDSLLAELKTHALDDSESLGVASFGLKNDQDKQQFISLRKQMILQTALLEQFKSKLLVLKAKADQKSNKPKRLLTIQHYLVGIFAYMLLVYLVAKWLSIDIDSSNVYNDSVYTRSWLPEPLRFSIEQYLYGNLPNPV</sequence>
<reference evidence="4" key="1">
    <citation type="submission" date="2021-06" db="EMBL/GenBank/DDBJ databases">
        <authorList>
            <consortium name="DOE Joint Genome Institute"/>
            <person name="Mondo S.J."/>
            <person name="Amses K.R."/>
            <person name="Simmons D.R."/>
            <person name="Longcore J.E."/>
            <person name="Seto K."/>
            <person name="Alves G.H."/>
            <person name="Bonds A.E."/>
            <person name="Quandt C.A."/>
            <person name="Davis W.J."/>
            <person name="Chang Y."/>
            <person name="Letcher P.M."/>
            <person name="Powell M.J."/>
            <person name="Kuo A."/>
            <person name="Labutti K."/>
            <person name="Pangilinan J."/>
            <person name="Andreopoulos W."/>
            <person name="Tritt A."/>
            <person name="Riley R."/>
            <person name="Hundley H."/>
            <person name="Johnson J."/>
            <person name="Lipzen A."/>
            <person name="Barry K."/>
            <person name="Berbee M.L."/>
            <person name="Buchler N.E."/>
            <person name="Grigoriev I.V."/>
            <person name="Spatafora J.W."/>
            <person name="Stajich J.E."/>
            <person name="James T.Y."/>
        </authorList>
    </citation>
    <scope>NUCLEOTIDE SEQUENCE</scope>
    <source>
        <strain evidence="4">AG</strain>
    </source>
</reference>
<protein>
    <submittedName>
        <fullName evidence="4">Uncharacterized protein</fullName>
    </submittedName>
</protein>
<dbReference type="RefSeq" id="XP_051447353.1">
    <property type="nucleotide sequence ID" value="XM_051586939.1"/>
</dbReference>
<keyword evidence="1" id="KW-0175">Coiled coil</keyword>
<feature type="coiled-coil region" evidence="1">
    <location>
        <begin position="306"/>
        <end position="378"/>
    </location>
</feature>